<evidence type="ECO:0000313" key="4">
    <source>
        <dbReference type="Proteomes" id="UP000275865"/>
    </source>
</evidence>
<evidence type="ECO:0000256" key="1">
    <source>
        <dbReference type="ARBA" id="ARBA00006484"/>
    </source>
</evidence>
<dbReference type="Gene3D" id="3.40.50.720">
    <property type="entry name" value="NAD(P)-binding Rossmann-like Domain"/>
    <property type="match status" value="1"/>
</dbReference>
<reference evidence="3 4" key="1">
    <citation type="submission" date="2018-09" db="EMBL/GenBank/DDBJ databases">
        <title>Micromonospora sp. nov. MS1-9, isolated from a root of Musa sp.</title>
        <authorList>
            <person name="Kuncharoen N."/>
            <person name="Kudo T."/>
            <person name="Ohkuma M."/>
            <person name="Yuki M."/>
            <person name="Tanasupawat S."/>
        </authorList>
    </citation>
    <scope>NUCLEOTIDE SEQUENCE [LARGE SCALE GENOMIC DNA]</scope>
    <source>
        <strain evidence="3 4">MS1-9</strain>
    </source>
</reference>
<dbReference type="PROSITE" id="PS00061">
    <property type="entry name" value="ADH_SHORT"/>
    <property type="match status" value="1"/>
</dbReference>
<dbReference type="InterPro" id="IPR002347">
    <property type="entry name" value="SDR_fam"/>
</dbReference>
<evidence type="ECO:0000256" key="2">
    <source>
        <dbReference type="RuleBase" id="RU000363"/>
    </source>
</evidence>
<dbReference type="Pfam" id="PF00106">
    <property type="entry name" value="adh_short"/>
    <property type="match status" value="1"/>
</dbReference>
<dbReference type="InterPro" id="IPR036291">
    <property type="entry name" value="NAD(P)-bd_dom_sf"/>
</dbReference>
<comment type="caution">
    <text evidence="3">The sequence shown here is derived from an EMBL/GenBank/DDBJ whole genome shotgun (WGS) entry which is preliminary data.</text>
</comment>
<dbReference type="GO" id="GO:0032787">
    <property type="term" value="P:monocarboxylic acid metabolic process"/>
    <property type="evidence" value="ECO:0007669"/>
    <property type="project" value="UniProtKB-ARBA"/>
</dbReference>
<gene>
    <name evidence="3" type="ORF">D7044_13710</name>
</gene>
<dbReference type="PANTHER" id="PTHR42879:SF2">
    <property type="entry name" value="3-OXOACYL-[ACYL-CARRIER-PROTEIN] REDUCTASE FABG"/>
    <property type="match status" value="1"/>
</dbReference>
<dbReference type="RefSeq" id="WP_120689117.1">
    <property type="nucleotide sequence ID" value="NZ_RAZT01000006.1"/>
</dbReference>
<protein>
    <submittedName>
        <fullName evidence="3">SDR family oxidoreductase</fullName>
    </submittedName>
</protein>
<dbReference type="Proteomes" id="UP000275865">
    <property type="component" value="Unassembled WGS sequence"/>
</dbReference>
<name>A0A3A9Y4N2_9ACTN</name>
<dbReference type="PANTHER" id="PTHR42879">
    <property type="entry name" value="3-OXOACYL-(ACYL-CARRIER-PROTEIN) REDUCTASE"/>
    <property type="match status" value="1"/>
</dbReference>
<proteinExistence type="inferred from homology"/>
<dbReference type="InterPro" id="IPR050259">
    <property type="entry name" value="SDR"/>
</dbReference>
<evidence type="ECO:0000313" key="3">
    <source>
        <dbReference type="EMBL" id="RKN32308.1"/>
    </source>
</evidence>
<dbReference type="CDD" id="cd05233">
    <property type="entry name" value="SDR_c"/>
    <property type="match status" value="1"/>
</dbReference>
<dbReference type="PRINTS" id="PR00081">
    <property type="entry name" value="GDHRDH"/>
</dbReference>
<sequence length="251" mass="26311">MARIAIVTGAGGGLGREIAIGLADTYYGIIVVDRDERAAEACAHVIEARAVPVRKVCADVRVPSDADRIVSAARELGGPHVLVNNAGGWTPRRQYPEATADEWAATINLNLVAPMMLSQLVMAPTREQGSGAIINISSSAGIDSTSYGSPEYGAAKAGLIRFTSSLSGLATSHGVRVMCVAPDWIGLERAQAQWALMSHAERAATGPLIPPADVVAVVLQLIREGVAGTVVEMRGGDQPLARTHKRVKTES</sequence>
<dbReference type="SUPFAM" id="SSF51735">
    <property type="entry name" value="NAD(P)-binding Rossmann-fold domains"/>
    <property type="match status" value="1"/>
</dbReference>
<dbReference type="EMBL" id="RAZT01000006">
    <property type="protein sequence ID" value="RKN32308.1"/>
    <property type="molecule type" value="Genomic_DNA"/>
</dbReference>
<accession>A0A3A9Y4N2</accession>
<dbReference type="InterPro" id="IPR020904">
    <property type="entry name" value="Sc_DH/Rdtase_CS"/>
</dbReference>
<dbReference type="PRINTS" id="PR00080">
    <property type="entry name" value="SDRFAMILY"/>
</dbReference>
<dbReference type="AlphaFoldDB" id="A0A3A9Y4N2"/>
<organism evidence="3 4">
    <name type="scientific">Micromonospora musae</name>
    <dbReference type="NCBI Taxonomy" id="1894970"/>
    <lineage>
        <taxon>Bacteria</taxon>
        <taxon>Bacillati</taxon>
        <taxon>Actinomycetota</taxon>
        <taxon>Actinomycetes</taxon>
        <taxon>Micromonosporales</taxon>
        <taxon>Micromonosporaceae</taxon>
        <taxon>Micromonospora</taxon>
    </lineage>
</organism>
<comment type="similarity">
    <text evidence="1 2">Belongs to the short-chain dehydrogenases/reductases (SDR) family.</text>
</comment>